<dbReference type="NCBIfam" id="TIGR00147">
    <property type="entry name" value="YegS/Rv2252/BmrU family lipid kinase"/>
    <property type="match status" value="1"/>
</dbReference>
<dbReference type="Proteomes" id="UP000247150">
    <property type="component" value="Unassembled WGS sequence"/>
</dbReference>
<keyword evidence="11" id="KW-0472">Membrane</keyword>
<dbReference type="OrthoDB" id="9786026at2"/>
<dbReference type="Gene3D" id="3.40.50.10330">
    <property type="entry name" value="Probable inorganic polyphosphate/atp-NAD kinase, domain 1"/>
    <property type="match status" value="1"/>
</dbReference>
<accession>A0A2V3A547</accession>
<keyword evidence="3" id="KW-0444">Lipid biosynthesis</keyword>
<organism evidence="13 14">
    <name type="scientific">Cytobacillus oceanisediminis</name>
    <dbReference type="NCBI Taxonomy" id="665099"/>
    <lineage>
        <taxon>Bacteria</taxon>
        <taxon>Bacillati</taxon>
        <taxon>Bacillota</taxon>
        <taxon>Bacilli</taxon>
        <taxon>Bacillales</taxon>
        <taxon>Bacillaceae</taxon>
        <taxon>Cytobacillus</taxon>
    </lineage>
</organism>
<name>A0A2V3A547_9BACI</name>
<dbReference type="InterPro" id="IPR017438">
    <property type="entry name" value="ATP-NAD_kinase_N"/>
</dbReference>
<evidence type="ECO:0000256" key="3">
    <source>
        <dbReference type="ARBA" id="ARBA00022516"/>
    </source>
</evidence>
<gene>
    <name evidence="13" type="ORF">DFO73_101490</name>
</gene>
<dbReference type="InterPro" id="IPR005218">
    <property type="entry name" value="Diacylglycerol/lipid_kinase"/>
</dbReference>
<evidence type="ECO:0000256" key="4">
    <source>
        <dbReference type="ARBA" id="ARBA00022679"/>
    </source>
</evidence>
<comment type="caution">
    <text evidence="13">The sequence shown here is derived from an EMBL/GenBank/DDBJ whole genome shotgun (WGS) entry which is preliminary data.</text>
</comment>
<protein>
    <submittedName>
        <fullName evidence="13">YegS/Rv2252/BmrU family lipid kinase</fullName>
    </submittedName>
</protein>
<comment type="cofactor">
    <cofactor evidence="1">
        <name>Mg(2+)</name>
        <dbReference type="ChEBI" id="CHEBI:18420"/>
    </cofactor>
</comment>
<keyword evidence="11" id="KW-1133">Transmembrane helix</keyword>
<dbReference type="Pfam" id="PF00781">
    <property type="entry name" value="DAGK_cat"/>
    <property type="match status" value="1"/>
</dbReference>
<dbReference type="InterPro" id="IPR001206">
    <property type="entry name" value="Diacylglycerol_kinase_cat_dom"/>
</dbReference>
<dbReference type="Gene3D" id="2.60.200.40">
    <property type="match status" value="1"/>
</dbReference>
<sequence length="295" mass="32590">MYGFIVNKTSGNGKALRIWKKIEKIIQEKKVSFSVRFTQKPKHATSLVQELIQKEKAAVIIAVGGDGTIHEVVNGLAGTTTPLGIIPAGSGNDFSRGLGIPLKYDKALERILKGKPKTIDIGYANSRYFCTVAGIGFDGEVARTTNGSFYKKFLNFFRIGQISYVISAIIVLFRYKPQEISFMIDKKLHKLSNVWLIAVANLPYYGGGLVICPKAESNDGLFEICIVQGLTKWEFIRMFPRVYKGNHTSSPSITIVKGKEVEIYAPTPLLLHGDGEMLGHTPARIRIEPTALNVI</sequence>
<dbReference type="PROSITE" id="PS50146">
    <property type="entry name" value="DAGK"/>
    <property type="match status" value="1"/>
</dbReference>
<dbReference type="GO" id="GO:0016301">
    <property type="term" value="F:kinase activity"/>
    <property type="evidence" value="ECO:0007669"/>
    <property type="project" value="UniProtKB-KW"/>
</dbReference>
<keyword evidence="5" id="KW-0547">Nucleotide-binding</keyword>
<dbReference type="InterPro" id="IPR050187">
    <property type="entry name" value="Lipid_Phosphate_FormReg"/>
</dbReference>
<evidence type="ECO:0000256" key="6">
    <source>
        <dbReference type="ARBA" id="ARBA00022777"/>
    </source>
</evidence>
<keyword evidence="7" id="KW-0067">ATP-binding</keyword>
<keyword evidence="4" id="KW-0808">Transferase</keyword>
<dbReference type="InterPro" id="IPR016064">
    <property type="entry name" value="NAD/diacylglycerol_kinase_sf"/>
</dbReference>
<dbReference type="GO" id="GO:0005524">
    <property type="term" value="F:ATP binding"/>
    <property type="evidence" value="ECO:0007669"/>
    <property type="project" value="UniProtKB-KW"/>
</dbReference>
<keyword evidence="10" id="KW-1208">Phospholipid metabolism</keyword>
<evidence type="ECO:0000256" key="8">
    <source>
        <dbReference type="ARBA" id="ARBA00023098"/>
    </source>
</evidence>
<proteinExistence type="inferred from homology"/>
<dbReference type="EMBL" id="QGTW01000001">
    <property type="protein sequence ID" value="PWW32227.1"/>
    <property type="molecule type" value="Genomic_DNA"/>
</dbReference>
<evidence type="ECO:0000256" key="9">
    <source>
        <dbReference type="ARBA" id="ARBA00023209"/>
    </source>
</evidence>
<dbReference type="Pfam" id="PF19279">
    <property type="entry name" value="YegS_C"/>
    <property type="match status" value="1"/>
</dbReference>
<evidence type="ECO:0000256" key="1">
    <source>
        <dbReference type="ARBA" id="ARBA00001946"/>
    </source>
</evidence>
<evidence type="ECO:0000256" key="10">
    <source>
        <dbReference type="ARBA" id="ARBA00023264"/>
    </source>
</evidence>
<evidence type="ECO:0000256" key="2">
    <source>
        <dbReference type="ARBA" id="ARBA00005983"/>
    </source>
</evidence>
<feature type="domain" description="DAGKc" evidence="12">
    <location>
        <begin position="1"/>
        <end position="128"/>
    </location>
</feature>
<reference evidence="13 14" key="1">
    <citation type="submission" date="2018-05" db="EMBL/GenBank/DDBJ databases">
        <title>Freshwater and sediment microbial communities from various areas in North America, analyzing microbe dynamics in response to fracking.</title>
        <authorList>
            <person name="Lamendella R."/>
        </authorList>
    </citation>
    <scope>NUCLEOTIDE SEQUENCE [LARGE SCALE GENOMIC DNA]</scope>
    <source>
        <strain evidence="13 14">15_TX</strain>
    </source>
</reference>
<dbReference type="GO" id="GO:0008654">
    <property type="term" value="P:phospholipid biosynthetic process"/>
    <property type="evidence" value="ECO:0007669"/>
    <property type="project" value="UniProtKB-KW"/>
</dbReference>
<evidence type="ECO:0000256" key="5">
    <source>
        <dbReference type="ARBA" id="ARBA00022741"/>
    </source>
</evidence>
<feature type="transmembrane region" description="Helical" evidence="11">
    <location>
        <begin position="153"/>
        <end position="173"/>
    </location>
</feature>
<evidence type="ECO:0000259" key="12">
    <source>
        <dbReference type="PROSITE" id="PS50146"/>
    </source>
</evidence>
<dbReference type="PANTHER" id="PTHR12358">
    <property type="entry name" value="SPHINGOSINE KINASE"/>
    <property type="match status" value="1"/>
</dbReference>
<evidence type="ECO:0000256" key="7">
    <source>
        <dbReference type="ARBA" id="ARBA00022840"/>
    </source>
</evidence>
<dbReference type="AlphaFoldDB" id="A0A2V3A547"/>
<dbReference type="SUPFAM" id="SSF111331">
    <property type="entry name" value="NAD kinase/diacylglycerol kinase-like"/>
    <property type="match status" value="1"/>
</dbReference>
<keyword evidence="8" id="KW-0443">Lipid metabolism</keyword>
<dbReference type="InterPro" id="IPR045540">
    <property type="entry name" value="YegS/DAGK_C"/>
</dbReference>
<evidence type="ECO:0000313" key="14">
    <source>
        <dbReference type="Proteomes" id="UP000247150"/>
    </source>
</evidence>
<evidence type="ECO:0000313" key="13">
    <source>
        <dbReference type="EMBL" id="PWW32227.1"/>
    </source>
</evidence>
<dbReference type="RefSeq" id="WP_110063184.1">
    <property type="nucleotide sequence ID" value="NZ_QGTW01000001.1"/>
</dbReference>
<dbReference type="PANTHER" id="PTHR12358:SF54">
    <property type="entry name" value="SPHINGOSINE KINASE RELATED PROTEIN"/>
    <property type="match status" value="1"/>
</dbReference>
<evidence type="ECO:0000256" key="11">
    <source>
        <dbReference type="SAM" id="Phobius"/>
    </source>
</evidence>
<keyword evidence="9" id="KW-0594">Phospholipid biosynthesis</keyword>
<keyword evidence="6 13" id="KW-0418">Kinase</keyword>
<comment type="similarity">
    <text evidence="2">Belongs to the diacylglycerol/lipid kinase family.</text>
</comment>
<dbReference type="SMART" id="SM00046">
    <property type="entry name" value="DAGKc"/>
    <property type="match status" value="1"/>
</dbReference>
<keyword evidence="11" id="KW-0812">Transmembrane</keyword>